<dbReference type="Proteomes" id="UP000758603">
    <property type="component" value="Unassembled WGS sequence"/>
</dbReference>
<feature type="transmembrane region" description="Helical" evidence="1">
    <location>
        <begin position="191"/>
        <end position="210"/>
    </location>
</feature>
<dbReference type="GO" id="GO:0016020">
    <property type="term" value="C:membrane"/>
    <property type="evidence" value="ECO:0007669"/>
    <property type="project" value="InterPro"/>
</dbReference>
<dbReference type="RefSeq" id="XP_045955472.1">
    <property type="nucleotide sequence ID" value="XM_046108939.1"/>
</dbReference>
<comment type="caution">
    <text evidence="2">The sequence shown here is derived from an EMBL/GenBank/DDBJ whole genome shotgun (WGS) entry which is preliminary data.</text>
</comment>
<keyword evidence="3" id="KW-1185">Reference proteome</keyword>
<keyword evidence="1" id="KW-0472">Membrane</keyword>
<dbReference type="GeneID" id="70137830"/>
<sequence length="282" mass="30704">MAKPRQVKQSRTKRAKRSSGSRRCNVFLACVPLFMFIGACVVGEKVFVLVGCVSTNSSIKDVYLAELSVNKTYDIDLRLGYFGGCVSMSETLGSRGDRTTSNNAQSHCVANMRTPDIDDLSEEFLENLNLTNNAKAQLQNALNMTLPIAKHLQSDVFNWEPPVLAFVLFVLGSCILCGAVGGSSRRRGYKIILLVALVLSTFSLALAMLADIGSLQALNAILDGNRSINSSLLSSDVAIQRGNRQQGLQHGFLALIILFYLTMGITFVQRTPEGVFNYGHIG</sequence>
<gene>
    <name evidence="2" type="ORF">BKA67DRAFT_682047</name>
</gene>
<organism evidence="2 3">
    <name type="scientific">Truncatella angustata</name>
    <dbReference type="NCBI Taxonomy" id="152316"/>
    <lineage>
        <taxon>Eukaryota</taxon>
        <taxon>Fungi</taxon>
        <taxon>Dikarya</taxon>
        <taxon>Ascomycota</taxon>
        <taxon>Pezizomycotina</taxon>
        <taxon>Sordariomycetes</taxon>
        <taxon>Xylariomycetidae</taxon>
        <taxon>Amphisphaeriales</taxon>
        <taxon>Sporocadaceae</taxon>
        <taxon>Truncatella</taxon>
    </lineage>
</organism>
<dbReference type="InterPro" id="IPR033481">
    <property type="entry name" value="Dni1/Fig1"/>
</dbReference>
<accession>A0A9P8ZTH6</accession>
<dbReference type="Pfam" id="PF12351">
    <property type="entry name" value="Fig1"/>
    <property type="match status" value="1"/>
</dbReference>
<dbReference type="OrthoDB" id="3524679at2759"/>
<keyword evidence="1" id="KW-0812">Transmembrane</keyword>
<feature type="transmembrane region" description="Helical" evidence="1">
    <location>
        <begin position="163"/>
        <end position="184"/>
    </location>
</feature>
<evidence type="ECO:0000256" key="1">
    <source>
        <dbReference type="SAM" id="Phobius"/>
    </source>
</evidence>
<protein>
    <submittedName>
        <fullName evidence="2">Uncharacterized protein</fullName>
    </submittedName>
</protein>
<evidence type="ECO:0000313" key="3">
    <source>
        <dbReference type="Proteomes" id="UP000758603"/>
    </source>
</evidence>
<dbReference type="AlphaFoldDB" id="A0A9P8ZTH6"/>
<name>A0A9P8ZTH6_9PEZI</name>
<dbReference type="EMBL" id="JAGPXC010000007">
    <property type="protein sequence ID" value="KAH6648965.1"/>
    <property type="molecule type" value="Genomic_DNA"/>
</dbReference>
<keyword evidence="1" id="KW-1133">Transmembrane helix</keyword>
<evidence type="ECO:0000313" key="2">
    <source>
        <dbReference type="EMBL" id="KAH6648965.1"/>
    </source>
</evidence>
<feature type="transmembrane region" description="Helical" evidence="1">
    <location>
        <begin position="251"/>
        <end position="268"/>
    </location>
</feature>
<reference evidence="2" key="1">
    <citation type="journal article" date="2021" name="Nat. Commun.">
        <title>Genetic determinants of endophytism in the Arabidopsis root mycobiome.</title>
        <authorList>
            <person name="Mesny F."/>
            <person name="Miyauchi S."/>
            <person name="Thiergart T."/>
            <person name="Pickel B."/>
            <person name="Atanasova L."/>
            <person name="Karlsson M."/>
            <person name="Huettel B."/>
            <person name="Barry K.W."/>
            <person name="Haridas S."/>
            <person name="Chen C."/>
            <person name="Bauer D."/>
            <person name="Andreopoulos W."/>
            <person name="Pangilinan J."/>
            <person name="LaButti K."/>
            <person name="Riley R."/>
            <person name="Lipzen A."/>
            <person name="Clum A."/>
            <person name="Drula E."/>
            <person name="Henrissat B."/>
            <person name="Kohler A."/>
            <person name="Grigoriev I.V."/>
            <person name="Martin F.M."/>
            <person name="Hacquard S."/>
        </authorList>
    </citation>
    <scope>NUCLEOTIDE SEQUENCE</scope>
    <source>
        <strain evidence="2">MPI-SDFR-AT-0073</strain>
    </source>
</reference>
<proteinExistence type="predicted"/>